<keyword evidence="2" id="KW-1185">Reference proteome</keyword>
<reference evidence="1 2" key="2">
    <citation type="journal article" date="2022" name="Mol. Ecol. Resour.">
        <title>The genomes of chicory, endive, great burdock and yacon provide insights into Asteraceae paleo-polyploidization history and plant inulin production.</title>
        <authorList>
            <person name="Fan W."/>
            <person name="Wang S."/>
            <person name="Wang H."/>
            <person name="Wang A."/>
            <person name="Jiang F."/>
            <person name="Liu H."/>
            <person name="Zhao H."/>
            <person name="Xu D."/>
            <person name="Zhang Y."/>
        </authorList>
    </citation>
    <scope>NUCLEOTIDE SEQUENCE [LARGE SCALE GENOMIC DNA]</scope>
    <source>
        <strain evidence="2">cv. Yunnan</strain>
        <tissue evidence="1">Leaves</tissue>
    </source>
</reference>
<protein>
    <submittedName>
        <fullName evidence="1">Uncharacterized protein</fullName>
    </submittedName>
</protein>
<accession>A0ACB9KCB4</accession>
<organism evidence="1 2">
    <name type="scientific">Smallanthus sonchifolius</name>
    <dbReference type="NCBI Taxonomy" id="185202"/>
    <lineage>
        <taxon>Eukaryota</taxon>
        <taxon>Viridiplantae</taxon>
        <taxon>Streptophyta</taxon>
        <taxon>Embryophyta</taxon>
        <taxon>Tracheophyta</taxon>
        <taxon>Spermatophyta</taxon>
        <taxon>Magnoliopsida</taxon>
        <taxon>eudicotyledons</taxon>
        <taxon>Gunneridae</taxon>
        <taxon>Pentapetalae</taxon>
        <taxon>asterids</taxon>
        <taxon>campanulids</taxon>
        <taxon>Asterales</taxon>
        <taxon>Asteraceae</taxon>
        <taxon>Asteroideae</taxon>
        <taxon>Heliantheae alliance</taxon>
        <taxon>Millerieae</taxon>
        <taxon>Smallanthus</taxon>
    </lineage>
</organism>
<proteinExistence type="predicted"/>
<sequence length="143" mass="15603">MKFIFVAEGGARAHRITVLGGIRDDSGVKFVCQRSTRRKSTEAKSQLWEKSTAVKDLKEFFENGRNVHASHGAKLSNCFTWGTLVIAGVNDSPNVGVSVSCKLQKLMDCTWSGDLAIVNSDAGAQVTGRRAVASNTYEEDENY</sequence>
<comment type="caution">
    <text evidence="1">The sequence shown here is derived from an EMBL/GenBank/DDBJ whole genome shotgun (WGS) entry which is preliminary data.</text>
</comment>
<evidence type="ECO:0000313" key="1">
    <source>
        <dbReference type="EMBL" id="KAI3829820.1"/>
    </source>
</evidence>
<name>A0ACB9KCB4_9ASTR</name>
<dbReference type="Proteomes" id="UP001056120">
    <property type="component" value="Linkage Group LG01"/>
</dbReference>
<gene>
    <name evidence="1" type="ORF">L1987_03948</name>
</gene>
<dbReference type="EMBL" id="CM042018">
    <property type="protein sequence ID" value="KAI3829820.1"/>
    <property type="molecule type" value="Genomic_DNA"/>
</dbReference>
<reference evidence="2" key="1">
    <citation type="journal article" date="2022" name="Mol. Ecol. Resour.">
        <title>The genomes of chicory, endive, great burdock and yacon provide insights into Asteraceae palaeo-polyploidization history and plant inulin production.</title>
        <authorList>
            <person name="Fan W."/>
            <person name="Wang S."/>
            <person name="Wang H."/>
            <person name="Wang A."/>
            <person name="Jiang F."/>
            <person name="Liu H."/>
            <person name="Zhao H."/>
            <person name="Xu D."/>
            <person name="Zhang Y."/>
        </authorList>
    </citation>
    <scope>NUCLEOTIDE SEQUENCE [LARGE SCALE GENOMIC DNA]</scope>
    <source>
        <strain evidence="2">cv. Yunnan</strain>
    </source>
</reference>
<evidence type="ECO:0000313" key="2">
    <source>
        <dbReference type="Proteomes" id="UP001056120"/>
    </source>
</evidence>